<evidence type="ECO:0000256" key="3">
    <source>
        <dbReference type="ARBA" id="ARBA00022531"/>
    </source>
</evidence>
<accession>A0A118K6A9</accession>
<keyword evidence="5" id="KW-0812">Transmembrane</keyword>
<feature type="compositionally biased region" description="Polar residues" evidence="10">
    <location>
        <begin position="108"/>
        <end position="122"/>
    </location>
</feature>
<dbReference type="STRING" id="59895.A0A118K6A9"/>
<evidence type="ECO:0000256" key="8">
    <source>
        <dbReference type="ARBA" id="ARBA00023136"/>
    </source>
</evidence>
<dbReference type="SUPFAM" id="SSF161077">
    <property type="entry name" value="Photosystem II antenna protein-like"/>
    <property type="match status" value="1"/>
</dbReference>
<evidence type="ECO:0000256" key="7">
    <source>
        <dbReference type="ARBA" id="ARBA00022991"/>
    </source>
</evidence>
<evidence type="ECO:0000256" key="9">
    <source>
        <dbReference type="ARBA" id="ARBA00023276"/>
    </source>
</evidence>
<name>A0A118K6A9_CYNCS</name>
<proteinExistence type="predicted"/>
<evidence type="ECO:0000256" key="10">
    <source>
        <dbReference type="SAM" id="MobiDB-lite"/>
    </source>
</evidence>
<keyword evidence="6" id="KW-1133">Transmembrane helix</keyword>
<dbReference type="Proteomes" id="UP000243975">
    <property type="component" value="Unassembled WGS sequence"/>
</dbReference>
<evidence type="ECO:0000256" key="5">
    <source>
        <dbReference type="ARBA" id="ARBA00022692"/>
    </source>
</evidence>
<evidence type="ECO:0000256" key="1">
    <source>
        <dbReference type="ARBA" id="ARBA00004141"/>
    </source>
</evidence>
<evidence type="ECO:0000256" key="4">
    <source>
        <dbReference type="ARBA" id="ARBA00022640"/>
    </source>
</evidence>
<evidence type="ECO:0000256" key="2">
    <source>
        <dbReference type="ARBA" id="ARBA00022494"/>
    </source>
</evidence>
<keyword evidence="9" id="KW-0604">Photosystem II</keyword>
<dbReference type="EMBL" id="LEKV01001020">
    <property type="protein sequence ID" value="KVI10395.1"/>
    <property type="molecule type" value="Genomic_DNA"/>
</dbReference>
<dbReference type="Pfam" id="PF00421">
    <property type="entry name" value="PSII"/>
    <property type="match status" value="1"/>
</dbReference>
<dbReference type="InterPro" id="IPR000932">
    <property type="entry name" value="PS_antenna-like"/>
</dbReference>
<dbReference type="Gramene" id="KVI10395">
    <property type="protein sequence ID" value="KVI10395"/>
    <property type="gene ID" value="Ccrd_011191"/>
</dbReference>
<evidence type="ECO:0000313" key="11">
    <source>
        <dbReference type="EMBL" id="KVI10395.1"/>
    </source>
</evidence>
<keyword evidence="8" id="KW-0472">Membrane</keyword>
<protein>
    <submittedName>
        <fullName evidence="11">Uncharacterized protein</fullName>
    </submittedName>
</protein>
<gene>
    <name evidence="11" type="ORF">Ccrd_011191</name>
</gene>
<dbReference type="InterPro" id="IPR036001">
    <property type="entry name" value="PS_II_antenna-like_sf"/>
</dbReference>
<keyword evidence="7" id="KW-0157">Chromophore</keyword>
<organism evidence="11 12">
    <name type="scientific">Cynara cardunculus var. scolymus</name>
    <name type="common">Globe artichoke</name>
    <name type="synonym">Cynara scolymus</name>
    <dbReference type="NCBI Taxonomy" id="59895"/>
    <lineage>
        <taxon>Eukaryota</taxon>
        <taxon>Viridiplantae</taxon>
        <taxon>Streptophyta</taxon>
        <taxon>Embryophyta</taxon>
        <taxon>Tracheophyta</taxon>
        <taxon>Spermatophyta</taxon>
        <taxon>Magnoliopsida</taxon>
        <taxon>eudicotyledons</taxon>
        <taxon>Gunneridae</taxon>
        <taxon>Pentapetalae</taxon>
        <taxon>asterids</taxon>
        <taxon>campanulids</taxon>
        <taxon>Asterales</taxon>
        <taxon>Asteraceae</taxon>
        <taxon>Carduoideae</taxon>
        <taxon>Cardueae</taxon>
        <taxon>Carduinae</taxon>
        <taxon>Cynara</taxon>
    </lineage>
</organism>
<dbReference type="AlphaFoldDB" id="A0A118K6A9"/>
<feature type="region of interest" description="Disordered" evidence="10">
    <location>
        <begin position="108"/>
        <end position="128"/>
    </location>
</feature>
<dbReference type="GO" id="GO:0016168">
    <property type="term" value="F:chlorophyll binding"/>
    <property type="evidence" value="ECO:0007669"/>
    <property type="project" value="UniProtKB-KW"/>
</dbReference>
<comment type="subcellular location">
    <subcellularLocation>
        <location evidence="1">Membrane</location>
        <topology evidence="1">Multi-pass membrane protein</topology>
    </subcellularLocation>
</comment>
<dbReference type="GO" id="GO:0009523">
    <property type="term" value="C:photosystem II"/>
    <property type="evidence" value="ECO:0007669"/>
    <property type="project" value="UniProtKB-KW"/>
</dbReference>
<keyword evidence="12" id="KW-1185">Reference proteome</keyword>
<sequence>MALYELAVFNPSDPVLDPMWRLGLTKLPPSGRPYAAPTKGSLAAMLSREIKRLEKKKTTILKSPGRTKQHLKANGQQNVPSQLTKTFSKVQQITMGKGEKVFSKIGTSATEDLSEDPNSPQTKHWCCL</sequence>
<evidence type="ECO:0000313" key="12">
    <source>
        <dbReference type="Proteomes" id="UP000243975"/>
    </source>
</evidence>
<keyword evidence="3" id="KW-0602">Photosynthesis</keyword>
<dbReference type="GO" id="GO:0009767">
    <property type="term" value="P:photosynthetic electron transport chain"/>
    <property type="evidence" value="ECO:0007669"/>
    <property type="project" value="InterPro"/>
</dbReference>
<reference evidence="11 12" key="1">
    <citation type="journal article" date="2016" name="Sci. Rep.">
        <title>The genome sequence of the outbreeding globe artichoke constructed de novo incorporating a phase-aware low-pass sequencing strategy of F1 progeny.</title>
        <authorList>
            <person name="Scaglione D."/>
            <person name="Reyes-Chin-Wo S."/>
            <person name="Acquadro A."/>
            <person name="Froenicke L."/>
            <person name="Portis E."/>
            <person name="Beitel C."/>
            <person name="Tirone M."/>
            <person name="Mauro R."/>
            <person name="Lo Monaco A."/>
            <person name="Mauromicale G."/>
            <person name="Faccioli P."/>
            <person name="Cattivelli L."/>
            <person name="Rieseberg L."/>
            <person name="Michelmore R."/>
            <person name="Lanteri S."/>
        </authorList>
    </citation>
    <scope>NUCLEOTIDE SEQUENCE [LARGE SCALE GENOMIC DNA]</scope>
    <source>
        <strain evidence="11">2C</strain>
    </source>
</reference>
<keyword evidence="4" id="KW-0934">Plastid</keyword>
<comment type="caution">
    <text evidence="11">The sequence shown here is derived from an EMBL/GenBank/DDBJ whole genome shotgun (WGS) entry which is preliminary data.</text>
</comment>
<keyword evidence="2" id="KW-0148">Chlorophyll</keyword>
<evidence type="ECO:0000256" key="6">
    <source>
        <dbReference type="ARBA" id="ARBA00022989"/>
    </source>
</evidence>